<dbReference type="InterPro" id="IPR002347">
    <property type="entry name" value="SDR_fam"/>
</dbReference>
<evidence type="ECO:0000256" key="2">
    <source>
        <dbReference type="RuleBase" id="RU000363"/>
    </source>
</evidence>
<dbReference type="PANTHER" id="PTHR42879:SF2">
    <property type="entry name" value="3-OXOACYL-[ACYL-CARRIER-PROTEIN] REDUCTASE FABG"/>
    <property type="match status" value="1"/>
</dbReference>
<accession>A0A8J3ZZR5</accession>
<reference evidence="3" key="1">
    <citation type="submission" date="2021-01" db="EMBL/GenBank/DDBJ databases">
        <title>Whole genome shotgun sequence of Virgisporangium ochraceum NBRC 16418.</title>
        <authorList>
            <person name="Komaki H."/>
            <person name="Tamura T."/>
        </authorList>
    </citation>
    <scope>NUCLEOTIDE SEQUENCE</scope>
    <source>
        <strain evidence="3">NBRC 16418</strain>
    </source>
</reference>
<keyword evidence="4" id="KW-1185">Reference proteome</keyword>
<name>A0A8J3ZZR5_9ACTN</name>
<dbReference type="InterPro" id="IPR036291">
    <property type="entry name" value="NAD(P)-bd_dom_sf"/>
</dbReference>
<evidence type="ECO:0000313" key="3">
    <source>
        <dbReference type="EMBL" id="GIJ70475.1"/>
    </source>
</evidence>
<dbReference type="AlphaFoldDB" id="A0A8J3ZZR5"/>
<dbReference type="PANTHER" id="PTHR42879">
    <property type="entry name" value="3-OXOACYL-(ACYL-CARRIER-PROTEIN) REDUCTASE"/>
    <property type="match status" value="1"/>
</dbReference>
<protein>
    <recommendedName>
        <fullName evidence="5">Short-chain dehydrogenase/reductase SDR</fullName>
    </recommendedName>
</protein>
<dbReference type="InterPro" id="IPR050259">
    <property type="entry name" value="SDR"/>
</dbReference>
<comment type="caution">
    <text evidence="3">The sequence shown here is derived from an EMBL/GenBank/DDBJ whole genome shotgun (WGS) entry which is preliminary data.</text>
</comment>
<dbReference type="Pfam" id="PF00106">
    <property type="entry name" value="adh_short"/>
    <property type="match status" value="1"/>
</dbReference>
<dbReference type="SUPFAM" id="SSF51735">
    <property type="entry name" value="NAD(P)-binding Rossmann-fold domains"/>
    <property type="match status" value="1"/>
</dbReference>
<evidence type="ECO:0000256" key="1">
    <source>
        <dbReference type="ARBA" id="ARBA00006484"/>
    </source>
</evidence>
<dbReference type="PRINTS" id="PR00080">
    <property type="entry name" value="SDRFAMILY"/>
</dbReference>
<organism evidence="3 4">
    <name type="scientific">Virgisporangium ochraceum</name>
    <dbReference type="NCBI Taxonomy" id="65505"/>
    <lineage>
        <taxon>Bacteria</taxon>
        <taxon>Bacillati</taxon>
        <taxon>Actinomycetota</taxon>
        <taxon>Actinomycetes</taxon>
        <taxon>Micromonosporales</taxon>
        <taxon>Micromonosporaceae</taxon>
        <taxon>Virgisporangium</taxon>
    </lineage>
</organism>
<gene>
    <name evidence="3" type="ORF">Voc01_053920</name>
</gene>
<dbReference type="PRINTS" id="PR00081">
    <property type="entry name" value="GDHRDH"/>
</dbReference>
<sequence length="235" mass="24285">MEIDGRVAVVTGAAAGTGQAIACRLAGYGARLVLADIAACTQTLRMVEDAGGVAVTVTADLCDDAQVRRLVEVAVRRFGGVQILVNNAGGGQPTARYPDATAAQWSGVLDLNLRAPMLATQVALPTLSAGGGVVVNIASTAGLDDTPYGWPEYAAAKAGLIRFTTAMAEADVRFTCVVPDWVRTPRAEAELAAMTAAERAARPAPIPLPVLTDAVVDLIRDDDLRGHVVVLRPGS</sequence>
<evidence type="ECO:0008006" key="5">
    <source>
        <dbReference type="Google" id="ProtNLM"/>
    </source>
</evidence>
<proteinExistence type="inferred from homology"/>
<dbReference type="RefSeq" id="WP_203930371.1">
    <property type="nucleotide sequence ID" value="NZ_BOPH01000080.1"/>
</dbReference>
<dbReference type="CDD" id="cd05233">
    <property type="entry name" value="SDR_c"/>
    <property type="match status" value="1"/>
</dbReference>
<dbReference type="EMBL" id="BOPH01000080">
    <property type="protein sequence ID" value="GIJ70475.1"/>
    <property type="molecule type" value="Genomic_DNA"/>
</dbReference>
<dbReference type="Gene3D" id="3.40.50.720">
    <property type="entry name" value="NAD(P)-binding Rossmann-like Domain"/>
    <property type="match status" value="1"/>
</dbReference>
<comment type="similarity">
    <text evidence="1 2">Belongs to the short-chain dehydrogenases/reductases (SDR) family.</text>
</comment>
<dbReference type="Proteomes" id="UP000635606">
    <property type="component" value="Unassembled WGS sequence"/>
</dbReference>
<evidence type="ECO:0000313" key="4">
    <source>
        <dbReference type="Proteomes" id="UP000635606"/>
    </source>
</evidence>